<dbReference type="AlphaFoldDB" id="A0A4D7DNW4"/>
<feature type="region of interest" description="Disordered" evidence="14">
    <location>
        <begin position="228"/>
        <end position="250"/>
    </location>
</feature>
<evidence type="ECO:0000256" key="13">
    <source>
        <dbReference type="RuleBase" id="RU364091"/>
    </source>
</evidence>
<dbReference type="GO" id="GO:0009306">
    <property type="term" value="P:protein secretion"/>
    <property type="evidence" value="ECO:0007669"/>
    <property type="project" value="InterPro"/>
</dbReference>
<dbReference type="EMBL" id="CP072167">
    <property type="protein sequence ID" value="QYA08361.1"/>
    <property type="molecule type" value="Genomic_DNA"/>
</dbReference>
<evidence type="ECO:0000256" key="9">
    <source>
        <dbReference type="ARBA" id="ARBA00022989"/>
    </source>
</evidence>
<evidence type="ECO:0000256" key="14">
    <source>
        <dbReference type="SAM" id="MobiDB-lite"/>
    </source>
</evidence>
<keyword evidence="4 13" id="KW-0813">Transport</keyword>
<reference evidence="15 18" key="1">
    <citation type="submission" date="2019-04" db="EMBL/GenBank/DDBJ databases">
        <title>Complete genome sequence of Agrobacterium larrymoorei CFBP5473.</title>
        <authorList>
            <person name="Haryono M."/>
            <person name="Chou L."/>
            <person name="Lin Y.-C."/>
            <person name="Lai E.-M."/>
            <person name="Kuo C.-H."/>
        </authorList>
    </citation>
    <scope>NUCLEOTIDE SEQUENCE [LARGE SCALE GENOMIC DNA]</scope>
    <source>
        <strain evidence="15 18">CFBP5473</strain>
    </source>
</reference>
<evidence type="ECO:0000256" key="4">
    <source>
        <dbReference type="ARBA" id="ARBA00022448"/>
    </source>
</evidence>
<keyword evidence="10 13" id="KW-0472">Membrane</keyword>
<dbReference type="InterPro" id="IPR006135">
    <property type="entry name" value="T3SS_substrate_exporter"/>
</dbReference>
<dbReference type="PANTHER" id="PTHR30531">
    <property type="entry name" value="FLAGELLAR BIOSYNTHETIC PROTEIN FLHB"/>
    <property type="match status" value="1"/>
</dbReference>
<keyword evidence="11 13" id="KW-1006">Bacterial flagellum protein export</keyword>
<dbReference type="SUPFAM" id="SSF160544">
    <property type="entry name" value="EscU C-terminal domain-like"/>
    <property type="match status" value="1"/>
</dbReference>
<name>A0A4D7DNW4_9HYPH</name>
<feature type="transmembrane region" description="Helical" evidence="13">
    <location>
        <begin position="190"/>
        <end position="212"/>
    </location>
</feature>
<dbReference type="InterPro" id="IPR029025">
    <property type="entry name" value="T3SS_substrate_exporter_C"/>
</dbReference>
<dbReference type="PANTHER" id="PTHR30531:SF12">
    <property type="entry name" value="FLAGELLAR BIOSYNTHETIC PROTEIN FLHB"/>
    <property type="match status" value="1"/>
</dbReference>
<feature type="transmembrane region" description="Helical" evidence="13">
    <location>
        <begin position="150"/>
        <end position="169"/>
    </location>
</feature>
<dbReference type="Pfam" id="PF01312">
    <property type="entry name" value="Bac_export_2"/>
    <property type="match status" value="1"/>
</dbReference>
<reference evidence="16 19" key="2">
    <citation type="submission" date="2021-03" db="EMBL/GenBank/DDBJ databases">
        <title>Rapid diversification of plasmids in a genus of pathogenic and nitrogen fixing bacteria.</title>
        <authorList>
            <person name="Weisberg A.J."/>
            <person name="Miller M."/>
            <person name="Ream W."/>
            <person name="Grunwald N.J."/>
            <person name="Chang J.H."/>
        </authorList>
    </citation>
    <scope>NUCLEOTIDE SEQUENCE [LARGE SCALE GENOMIC DNA]</scope>
    <source>
        <strain evidence="16 19">AF3.44</strain>
    </source>
</reference>
<organism evidence="15 18">
    <name type="scientific">Agrobacterium larrymoorei</name>
    <dbReference type="NCBI Taxonomy" id="160699"/>
    <lineage>
        <taxon>Bacteria</taxon>
        <taxon>Pseudomonadati</taxon>
        <taxon>Pseudomonadota</taxon>
        <taxon>Alphaproteobacteria</taxon>
        <taxon>Hyphomicrobiales</taxon>
        <taxon>Rhizobiaceae</taxon>
        <taxon>Rhizobium/Agrobacterium group</taxon>
        <taxon>Agrobacterium</taxon>
    </lineage>
</organism>
<dbReference type="EMBL" id="CP124733">
    <property type="protein sequence ID" value="WHA40838.1"/>
    <property type="molecule type" value="Genomic_DNA"/>
</dbReference>
<evidence type="ECO:0000256" key="10">
    <source>
        <dbReference type="ARBA" id="ARBA00023136"/>
    </source>
</evidence>
<dbReference type="Proteomes" id="UP000298664">
    <property type="component" value="Chromosome Circular"/>
</dbReference>
<accession>A0A4D7DNW4</accession>
<feature type="transmembrane region" description="Helical" evidence="13">
    <location>
        <begin position="33"/>
        <end position="50"/>
    </location>
</feature>
<dbReference type="OrthoDB" id="9807950at2"/>
<evidence type="ECO:0000256" key="8">
    <source>
        <dbReference type="ARBA" id="ARBA00022927"/>
    </source>
</evidence>
<keyword evidence="6 13" id="KW-0812">Transmembrane</keyword>
<keyword evidence="5 13" id="KW-1003">Cell membrane</keyword>
<evidence type="ECO:0000256" key="7">
    <source>
        <dbReference type="ARBA" id="ARBA00022795"/>
    </source>
</evidence>
<evidence type="ECO:0000256" key="6">
    <source>
        <dbReference type="ARBA" id="ARBA00022692"/>
    </source>
</evidence>
<sequence length="359" mass="40572">MADDDKDSKTEEPTEKKLRDAIEKGNIPASTEASLFASSLAFYLFLVFFAPDGVRRLSETLADILERPEQWHLNNASDLISLGLHLAKEISALLLPAAILFIVFGLGQSFAQNLPQFVGDRITPKFERISPVGGFKRIYSVNGLVNFGKSLFKVVVVAIIMVMVLKNDYYKLLTALISDPQLIMPTGYELLKKMMMVILFATGILAVGDYFWTNYRWHSELKMSKQEIKDEHKQSQGDPMVKARQRSIARDRARRRMMDGVPRATLVITNPTHYAVALRYVREESDAPVVVAKGQDLIALRIREIARENNIPIFEDPPLARSMFAQVSVDSVIPSVFYKAVAELIHKVYAARQNKRRVN</sequence>
<dbReference type="STRING" id="1367849.GCA_000518585_00867"/>
<dbReference type="PRINTS" id="PR00950">
    <property type="entry name" value="TYPE3IMSPROT"/>
</dbReference>
<evidence type="ECO:0000256" key="1">
    <source>
        <dbReference type="ARBA" id="ARBA00004651"/>
    </source>
</evidence>
<dbReference type="GO" id="GO:0044780">
    <property type="term" value="P:bacterial-type flagellum assembly"/>
    <property type="evidence" value="ECO:0007669"/>
    <property type="project" value="InterPro"/>
</dbReference>
<evidence type="ECO:0000256" key="3">
    <source>
        <dbReference type="ARBA" id="ARBA00021622"/>
    </source>
</evidence>
<dbReference type="FunFam" id="3.40.1690.10:FF:000001">
    <property type="entry name" value="Flagellar biosynthetic protein FlhB"/>
    <property type="match status" value="1"/>
</dbReference>
<keyword evidence="15" id="KW-0969">Cilium</keyword>
<protein>
    <recommendedName>
        <fullName evidence="3 13">Flagellar biosynthetic protein FlhB</fullName>
    </recommendedName>
</protein>
<keyword evidence="19" id="KW-1185">Reference proteome</keyword>
<feature type="transmembrane region" description="Helical" evidence="13">
    <location>
        <begin position="90"/>
        <end position="111"/>
    </location>
</feature>
<dbReference type="Proteomes" id="UP000826513">
    <property type="component" value="Chromosome 1"/>
</dbReference>
<dbReference type="Gene3D" id="3.40.1690.10">
    <property type="entry name" value="secretion proteins EscU"/>
    <property type="match status" value="1"/>
</dbReference>
<gene>
    <name evidence="13 15" type="primary">flhB</name>
    <name evidence="15" type="ORF">CFBP5473_13130</name>
    <name evidence="17" type="ORF">CFBP5477_013645</name>
    <name evidence="16" type="ORF">J5285_06610</name>
</gene>
<evidence type="ECO:0000313" key="15">
    <source>
        <dbReference type="EMBL" id="QCI98755.1"/>
    </source>
</evidence>
<comment type="similarity">
    <text evidence="2 13">Belongs to the type III secretion exporter family.</text>
</comment>
<evidence type="ECO:0000313" key="19">
    <source>
        <dbReference type="Proteomes" id="UP000826513"/>
    </source>
</evidence>
<dbReference type="KEGG" id="alf:CFBP5473_13130"/>
<dbReference type="Proteomes" id="UP000298545">
    <property type="component" value="Chromosome circular"/>
</dbReference>
<keyword evidence="15" id="KW-0282">Flagellum</keyword>
<keyword evidence="9 13" id="KW-1133">Transmembrane helix</keyword>
<proteinExistence type="inferred from homology"/>
<keyword evidence="15" id="KW-0966">Cell projection</keyword>
<reference evidence="17" key="3">
    <citation type="submission" date="2023-05" db="EMBL/GenBank/DDBJ databases">
        <title>Complete genome sequence of Agrobacterium larrymoorei CFBP5477.</title>
        <authorList>
            <person name="Yen H.-C."/>
            <person name="Chou L."/>
            <person name="Lin Y.-C."/>
            <person name="Lai E.-M."/>
            <person name="Kuo C.-H."/>
        </authorList>
    </citation>
    <scope>NUCLEOTIDE SEQUENCE</scope>
    <source>
        <strain evidence="17">CFBP5477</strain>
    </source>
</reference>
<dbReference type="GO" id="GO:0005886">
    <property type="term" value="C:plasma membrane"/>
    <property type="evidence" value="ECO:0007669"/>
    <property type="project" value="UniProtKB-SubCell"/>
</dbReference>
<dbReference type="RefSeq" id="WP_027673752.1">
    <property type="nucleotide sequence ID" value="NZ_CP039691.1"/>
</dbReference>
<evidence type="ECO:0000256" key="5">
    <source>
        <dbReference type="ARBA" id="ARBA00022475"/>
    </source>
</evidence>
<evidence type="ECO:0000313" key="18">
    <source>
        <dbReference type="Proteomes" id="UP000298545"/>
    </source>
</evidence>
<evidence type="ECO:0000313" key="17">
    <source>
        <dbReference type="EMBL" id="WHA40838.1"/>
    </source>
</evidence>
<comment type="subcellular location">
    <subcellularLocation>
        <location evidence="1">Cell membrane</location>
        <topology evidence="1">Multi-pass membrane protein</topology>
    </subcellularLocation>
</comment>
<dbReference type="EMBL" id="CP039691">
    <property type="protein sequence ID" value="QCI98755.1"/>
    <property type="molecule type" value="Genomic_DNA"/>
</dbReference>
<comment type="function">
    <text evidence="12 13">Required for formation of the rod structure in the basal body of the flagellar apparatus. Together with FliI and FliH, may constitute the export apparatus of flagellin.</text>
</comment>
<keyword evidence="8 13" id="KW-0653">Protein transport</keyword>
<feature type="region of interest" description="Disordered" evidence="14">
    <location>
        <begin position="1"/>
        <end position="23"/>
    </location>
</feature>
<evidence type="ECO:0000256" key="12">
    <source>
        <dbReference type="ARBA" id="ARBA00025078"/>
    </source>
</evidence>
<dbReference type="Gene3D" id="6.10.250.2080">
    <property type="match status" value="1"/>
</dbReference>
<evidence type="ECO:0000313" key="16">
    <source>
        <dbReference type="EMBL" id="QYA08361.1"/>
    </source>
</evidence>
<dbReference type="NCBIfam" id="TIGR00328">
    <property type="entry name" value="flhB"/>
    <property type="match status" value="1"/>
</dbReference>
<evidence type="ECO:0000256" key="11">
    <source>
        <dbReference type="ARBA" id="ARBA00023225"/>
    </source>
</evidence>
<evidence type="ECO:0000256" key="2">
    <source>
        <dbReference type="ARBA" id="ARBA00010690"/>
    </source>
</evidence>
<keyword evidence="7 13" id="KW-1005">Bacterial flagellum biogenesis</keyword>
<dbReference type="InterPro" id="IPR006136">
    <property type="entry name" value="FlhB"/>
</dbReference>